<organism evidence="3 4">
    <name type="scientific">Cylindrotheca closterium</name>
    <dbReference type="NCBI Taxonomy" id="2856"/>
    <lineage>
        <taxon>Eukaryota</taxon>
        <taxon>Sar</taxon>
        <taxon>Stramenopiles</taxon>
        <taxon>Ochrophyta</taxon>
        <taxon>Bacillariophyta</taxon>
        <taxon>Bacillariophyceae</taxon>
        <taxon>Bacillariophycidae</taxon>
        <taxon>Bacillariales</taxon>
        <taxon>Bacillariaceae</taxon>
        <taxon>Cylindrotheca</taxon>
    </lineage>
</organism>
<evidence type="ECO:0000256" key="2">
    <source>
        <dbReference type="SAM" id="Phobius"/>
    </source>
</evidence>
<keyword evidence="4" id="KW-1185">Reference proteome</keyword>
<sequence length="215" mass="24137">MINGRRTVLISGLLRQTFSTAKADGMESIAHSATKPTALAIPDSRMQSRKEPREGPKSQHNKKPRKRKSVATKHRIPGRYQTSNMEIKTQGHAAINSKAATYQAKPRQSHSKTKPVARRLRNASLQSSLGVSAPIRQQQQQQPQQRSIFVLLAFSCALVGGGMFGLRALKRLENWEIQSQEESLAYDFAFTTKRDSNYGSFEPQIWEGDLNKFDV</sequence>
<feature type="transmembrane region" description="Helical" evidence="2">
    <location>
        <begin position="148"/>
        <end position="169"/>
    </location>
</feature>
<dbReference type="AlphaFoldDB" id="A0AAD2FMD3"/>
<feature type="compositionally biased region" description="Basic residues" evidence="1">
    <location>
        <begin position="59"/>
        <end position="76"/>
    </location>
</feature>
<accession>A0AAD2FMD3</accession>
<keyword evidence="2" id="KW-0472">Membrane</keyword>
<comment type="caution">
    <text evidence="3">The sequence shown here is derived from an EMBL/GenBank/DDBJ whole genome shotgun (WGS) entry which is preliminary data.</text>
</comment>
<evidence type="ECO:0000313" key="3">
    <source>
        <dbReference type="EMBL" id="CAJ1945491.1"/>
    </source>
</evidence>
<proteinExistence type="predicted"/>
<protein>
    <submittedName>
        <fullName evidence="3">Uncharacterized protein</fullName>
    </submittedName>
</protein>
<gene>
    <name evidence="3" type="ORF">CYCCA115_LOCUS9635</name>
</gene>
<feature type="region of interest" description="Disordered" evidence="1">
    <location>
        <begin position="28"/>
        <end position="76"/>
    </location>
</feature>
<name>A0AAD2FMD3_9STRA</name>
<reference evidence="3" key="1">
    <citation type="submission" date="2023-08" db="EMBL/GenBank/DDBJ databases">
        <authorList>
            <person name="Audoor S."/>
            <person name="Bilcke G."/>
        </authorList>
    </citation>
    <scope>NUCLEOTIDE SEQUENCE</scope>
</reference>
<evidence type="ECO:0000256" key="1">
    <source>
        <dbReference type="SAM" id="MobiDB-lite"/>
    </source>
</evidence>
<dbReference type="EMBL" id="CAKOGP040001446">
    <property type="protein sequence ID" value="CAJ1945491.1"/>
    <property type="molecule type" value="Genomic_DNA"/>
</dbReference>
<keyword evidence="2" id="KW-1133">Transmembrane helix</keyword>
<keyword evidence="2" id="KW-0812">Transmembrane</keyword>
<feature type="compositionally biased region" description="Basic and acidic residues" evidence="1">
    <location>
        <begin position="46"/>
        <end position="57"/>
    </location>
</feature>
<evidence type="ECO:0000313" key="4">
    <source>
        <dbReference type="Proteomes" id="UP001295423"/>
    </source>
</evidence>
<dbReference type="Proteomes" id="UP001295423">
    <property type="component" value="Unassembled WGS sequence"/>
</dbReference>